<name>A0A2P4YIG8_9STRA</name>
<evidence type="ECO:0000313" key="2">
    <source>
        <dbReference type="EMBL" id="POM77600.1"/>
    </source>
</evidence>
<dbReference type="EMBL" id="NCKW01002466">
    <property type="protein sequence ID" value="POM77600.1"/>
    <property type="molecule type" value="Genomic_DNA"/>
</dbReference>
<reference evidence="2 3" key="1">
    <citation type="journal article" date="2017" name="Genome Biol. Evol.">
        <title>Phytophthora megakarya and P. palmivora, closely related causal agents of cacao black pod rot, underwent increases in genome sizes and gene numbers by different mechanisms.</title>
        <authorList>
            <person name="Ali S.S."/>
            <person name="Shao J."/>
            <person name="Lary D.J."/>
            <person name="Kronmiller B."/>
            <person name="Shen D."/>
            <person name="Strem M.D."/>
            <person name="Amoako-Attah I."/>
            <person name="Akrofi A.Y."/>
            <person name="Begoude B.A."/>
            <person name="Ten Hoopen G.M."/>
            <person name="Coulibaly K."/>
            <person name="Kebe B.I."/>
            <person name="Melnick R.L."/>
            <person name="Guiltinan M.J."/>
            <person name="Tyler B.M."/>
            <person name="Meinhardt L.W."/>
            <person name="Bailey B.A."/>
        </authorList>
    </citation>
    <scope>NUCLEOTIDE SEQUENCE [LARGE SCALE GENOMIC DNA]</scope>
    <source>
        <strain evidence="3">sbr112.9</strain>
    </source>
</reference>
<organism evidence="2 3">
    <name type="scientific">Phytophthora palmivora</name>
    <dbReference type="NCBI Taxonomy" id="4796"/>
    <lineage>
        <taxon>Eukaryota</taxon>
        <taxon>Sar</taxon>
        <taxon>Stramenopiles</taxon>
        <taxon>Oomycota</taxon>
        <taxon>Peronosporomycetes</taxon>
        <taxon>Peronosporales</taxon>
        <taxon>Peronosporaceae</taxon>
        <taxon>Phytophthora</taxon>
    </lineage>
</organism>
<dbReference type="OrthoDB" id="10676667at2759"/>
<gene>
    <name evidence="2" type="ORF">PHPALM_4993</name>
</gene>
<evidence type="ECO:0000313" key="3">
    <source>
        <dbReference type="Proteomes" id="UP000237271"/>
    </source>
</evidence>
<keyword evidence="3" id="KW-1185">Reference proteome</keyword>
<sequence length="330" mass="36402">MTGLAGPFVKPGFTAPGAQKAWSKIKTMEPSKDLSKDAVSPICGWPRCLNGLGESQPSVAGATPKVTPVSIFPSGSKISIQDSGLGRTVKMWYQFQGISTDKTEKADLGLALWVRRHWIQVSAVESFLRRLERQHGSHDLWSPLSLRSGRAITRLGTFTQTVFASKYIDRDNKPRENPAEIRLEPTYLQYPFEVLDWVSTTDNWVRELRGLDVRQQWLNGWVDTPVEHPYNTTFAPCNHNVPLLFPCHWSRATVAASVVVYSTHDPAVVSAPWIADPSDVGSTEQVDPDADSVATRSWNQPPRIAGSPPADILSVGFDVLLDLATATAEI</sequence>
<proteinExistence type="predicted"/>
<protein>
    <submittedName>
        <fullName evidence="2">Uncharacterized protein</fullName>
    </submittedName>
</protein>
<dbReference type="AlphaFoldDB" id="A0A2P4YIG8"/>
<dbReference type="Proteomes" id="UP000237271">
    <property type="component" value="Unassembled WGS sequence"/>
</dbReference>
<accession>A0A2P4YIG8</accession>
<feature type="region of interest" description="Disordered" evidence="1">
    <location>
        <begin position="278"/>
        <end position="301"/>
    </location>
</feature>
<comment type="caution">
    <text evidence="2">The sequence shown here is derived from an EMBL/GenBank/DDBJ whole genome shotgun (WGS) entry which is preliminary data.</text>
</comment>
<evidence type="ECO:0000256" key="1">
    <source>
        <dbReference type="SAM" id="MobiDB-lite"/>
    </source>
</evidence>